<reference evidence="4" key="2">
    <citation type="submission" date="2025-09" db="UniProtKB">
        <authorList>
            <consortium name="Ensembl"/>
        </authorList>
    </citation>
    <scope>IDENTIFICATION</scope>
</reference>
<feature type="compositionally biased region" description="Basic and acidic residues" evidence="2">
    <location>
        <begin position="300"/>
        <end position="311"/>
    </location>
</feature>
<name>A0A8C9UN32_SPEDA</name>
<evidence type="ECO:0000256" key="2">
    <source>
        <dbReference type="SAM" id="MobiDB-lite"/>
    </source>
</evidence>
<keyword evidence="5" id="KW-1185">Reference proteome</keyword>
<organism evidence="4 5">
    <name type="scientific">Spermophilus dauricus</name>
    <name type="common">Daurian ground squirrel</name>
    <dbReference type="NCBI Taxonomy" id="99837"/>
    <lineage>
        <taxon>Eukaryota</taxon>
        <taxon>Metazoa</taxon>
        <taxon>Chordata</taxon>
        <taxon>Craniata</taxon>
        <taxon>Vertebrata</taxon>
        <taxon>Euteleostomi</taxon>
        <taxon>Mammalia</taxon>
        <taxon>Eutheria</taxon>
        <taxon>Euarchontoglires</taxon>
        <taxon>Glires</taxon>
        <taxon>Rodentia</taxon>
        <taxon>Sciuromorpha</taxon>
        <taxon>Sciuridae</taxon>
        <taxon>Xerinae</taxon>
        <taxon>Marmotini</taxon>
        <taxon>Spermophilus</taxon>
    </lineage>
</organism>
<dbReference type="InterPro" id="IPR009538">
    <property type="entry name" value="PV-1"/>
</dbReference>
<keyword evidence="1" id="KW-0175">Coiled coil</keyword>
<dbReference type="Ensembl" id="ENSSDAT00000011104.1">
    <property type="protein sequence ID" value="ENSSDAP00000009781.1"/>
    <property type="gene ID" value="ENSSDAG00000008890.1"/>
</dbReference>
<protein>
    <submittedName>
        <fullName evidence="4">Plasmalemma vesicle associated protein</fullName>
    </submittedName>
</protein>
<dbReference type="GO" id="GO:0043114">
    <property type="term" value="P:regulation of vascular permeability"/>
    <property type="evidence" value="ECO:0007669"/>
    <property type="project" value="TreeGrafter"/>
</dbReference>
<sequence length="420" mass="47738">MGLAMEHRGAYSRAGDSPRGCWYYLRYFFLFVSLIQFLIILGLVLFMVYGNVHLSTESNLQATERRAESLYSQVVGLSATQVNLSKELNITARTKDNIMQMLLSARRELERINASFRQCQSERAIYISREKYIVAIILSEQECQEQLKQANKSCNALLYMWDQKAKALEMELAKEKVVCAQNKEGLLGKLAQDRLQKVQALCLPLDKDKFETDLRNLWKDSIVSRSLETLSYSMGYPMISHSDVISIRRTCDQMPSIMSTKVEELARSLRAGIERVARENSDLQRQKLEAEQSLSPRASQEAKEQAEKEARAREAKLQAGCAQQVQLALEEKAVLRRERDNLAKELAEKKREVEQLKMQVDVKISALDTCLKAKSQSIPLPRLVGPVPQPQPNPASLEEFKKRILESQRSPAGNPAVLSR</sequence>
<evidence type="ECO:0000256" key="3">
    <source>
        <dbReference type="SAM" id="Phobius"/>
    </source>
</evidence>
<dbReference type="PANTHER" id="PTHR21687">
    <property type="entry name" value="PLASMALEMMA VESICLE-ASSOCIATED PROTEIN"/>
    <property type="match status" value="1"/>
</dbReference>
<dbReference type="Proteomes" id="UP000694422">
    <property type="component" value="Unplaced"/>
</dbReference>
<feature type="coiled-coil region" evidence="1">
    <location>
        <begin position="325"/>
        <end position="359"/>
    </location>
</feature>
<dbReference type="PANTHER" id="PTHR21687:SF5">
    <property type="entry name" value="PLASMALEMMA VESICLE-ASSOCIATED PROTEIN"/>
    <property type="match status" value="1"/>
</dbReference>
<evidence type="ECO:0000313" key="5">
    <source>
        <dbReference type="Proteomes" id="UP000694422"/>
    </source>
</evidence>
<reference evidence="4" key="1">
    <citation type="submission" date="2025-08" db="UniProtKB">
        <authorList>
            <consortium name="Ensembl"/>
        </authorList>
    </citation>
    <scope>IDENTIFICATION</scope>
</reference>
<keyword evidence="3" id="KW-1133">Transmembrane helix</keyword>
<proteinExistence type="predicted"/>
<dbReference type="Pfam" id="PF06637">
    <property type="entry name" value="PV-1"/>
    <property type="match status" value="2"/>
</dbReference>
<evidence type="ECO:0000313" key="4">
    <source>
        <dbReference type="Ensembl" id="ENSSDAP00000009781.1"/>
    </source>
</evidence>
<evidence type="ECO:0000256" key="1">
    <source>
        <dbReference type="SAM" id="Coils"/>
    </source>
</evidence>
<feature type="region of interest" description="Disordered" evidence="2">
    <location>
        <begin position="281"/>
        <end position="311"/>
    </location>
</feature>
<feature type="transmembrane region" description="Helical" evidence="3">
    <location>
        <begin position="27"/>
        <end position="49"/>
    </location>
</feature>
<keyword evidence="3" id="KW-0812">Transmembrane</keyword>
<accession>A0A8C9UN32</accession>
<dbReference type="GO" id="GO:0002693">
    <property type="term" value="P:positive regulation of cellular extravasation"/>
    <property type="evidence" value="ECO:0007669"/>
    <property type="project" value="TreeGrafter"/>
</dbReference>
<keyword evidence="3" id="KW-0472">Membrane</keyword>
<dbReference type="AlphaFoldDB" id="A0A8C9UN32"/>
<feature type="compositionally biased region" description="Basic and acidic residues" evidence="2">
    <location>
        <begin position="281"/>
        <end position="290"/>
    </location>
</feature>